<evidence type="ECO:0000256" key="1">
    <source>
        <dbReference type="ARBA" id="ARBA00010838"/>
    </source>
</evidence>
<comment type="caution">
    <text evidence="7">The sequence shown here is derived from an EMBL/GenBank/DDBJ whole genome shotgun (WGS) entry which is preliminary data.</text>
</comment>
<evidence type="ECO:0008006" key="9">
    <source>
        <dbReference type="Google" id="ProtNLM"/>
    </source>
</evidence>
<dbReference type="PRINTS" id="PR00131">
    <property type="entry name" value="GLHYDRLASE1"/>
</dbReference>
<dbReference type="EMBL" id="MHTX01000047">
    <property type="protein sequence ID" value="OHA67017.1"/>
    <property type="molecule type" value="Genomic_DNA"/>
</dbReference>
<keyword evidence="2 6" id="KW-0378">Hydrolase</keyword>
<evidence type="ECO:0000313" key="8">
    <source>
        <dbReference type="Proteomes" id="UP000179258"/>
    </source>
</evidence>
<dbReference type="GO" id="GO:0008422">
    <property type="term" value="F:beta-glucosidase activity"/>
    <property type="evidence" value="ECO:0007669"/>
    <property type="project" value="TreeGrafter"/>
</dbReference>
<dbReference type="InterPro" id="IPR001360">
    <property type="entry name" value="Glyco_hydro_1"/>
</dbReference>
<feature type="active site" description="Nucleophile" evidence="4">
    <location>
        <position position="296"/>
    </location>
</feature>
<dbReference type="SUPFAM" id="SSF51445">
    <property type="entry name" value="(Trans)glycosidases"/>
    <property type="match status" value="1"/>
</dbReference>
<evidence type="ECO:0000256" key="6">
    <source>
        <dbReference type="RuleBase" id="RU004468"/>
    </source>
</evidence>
<evidence type="ECO:0000256" key="5">
    <source>
        <dbReference type="RuleBase" id="RU003690"/>
    </source>
</evidence>
<dbReference type="Proteomes" id="UP000179258">
    <property type="component" value="Unassembled WGS sequence"/>
</dbReference>
<dbReference type="PROSITE" id="PS00653">
    <property type="entry name" value="GLYCOSYL_HYDROL_F1_2"/>
    <property type="match status" value="1"/>
</dbReference>
<sequence length="382" mass="45515">MLKFPPGFLWGSATSAYQVEGGIENSDWSKGYRAGLACDHYNRYEEDFDLLQKLNQNGYRFSIEWSRVEPESGLFDEQELEHYRRILFSLRRRNIQTFVTLHHFTSPDWFAKAGGWTNAKAPYYFSRFAERLLEEYKGLVDFWITINEPMIYAAKGYLDGTWLPRKKNPILFLKVLHNQTLAHKKIYELFHKKAEVRVGIAKNNQFFESYNRKSFLDRAVVKLADYFMNRWFLNRIAGHLDFIGLNYYFHQKIAFPWGTRNENKKISDIGWEVYPEGIYHVLSGLKKYQKTVYVTENGVADNRDLLRRDFIRGHLYWIHKAIQGGVDVRGYLHWSLIDNFEWEKGFEPRFGLVEVDYKTLERKIRPSAYYYSEICRNNGFEH</sequence>
<dbReference type="GO" id="GO:0005975">
    <property type="term" value="P:carbohydrate metabolic process"/>
    <property type="evidence" value="ECO:0007669"/>
    <property type="project" value="InterPro"/>
</dbReference>
<evidence type="ECO:0000256" key="2">
    <source>
        <dbReference type="ARBA" id="ARBA00022801"/>
    </source>
</evidence>
<evidence type="ECO:0000256" key="4">
    <source>
        <dbReference type="PROSITE-ProRule" id="PRU10055"/>
    </source>
</evidence>
<dbReference type="PANTHER" id="PTHR10353">
    <property type="entry name" value="GLYCOSYL HYDROLASE"/>
    <property type="match status" value="1"/>
</dbReference>
<evidence type="ECO:0000313" key="7">
    <source>
        <dbReference type="EMBL" id="OHA67017.1"/>
    </source>
</evidence>
<name>A0A1G2R2T9_9BACT</name>
<accession>A0A1G2R2T9</accession>
<evidence type="ECO:0000256" key="3">
    <source>
        <dbReference type="ARBA" id="ARBA00023295"/>
    </source>
</evidence>
<protein>
    <recommendedName>
        <fullName evidence="9">Beta-glucosidase</fullName>
    </recommendedName>
</protein>
<keyword evidence="3 6" id="KW-0326">Glycosidase</keyword>
<dbReference type="PROSITE" id="PS00572">
    <property type="entry name" value="GLYCOSYL_HYDROL_F1_1"/>
    <property type="match status" value="1"/>
</dbReference>
<organism evidence="7 8">
    <name type="scientific">Candidatus Wildermuthbacteria bacterium RIFCSPHIGHO2_02_FULL_47_17</name>
    <dbReference type="NCBI Taxonomy" id="1802452"/>
    <lineage>
        <taxon>Bacteria</taxon>
        <taxon>Candidatus Wildermuthiibacteriota</taxon>
    </lineage>
</organism>
<dbReference type="InterPro" id="IPR018120">
    <property type="entry name" value="Glyco_hydro_1_AS"/>
</dbReference>
<dbReference type="Pfam" id="PF00232">
    <property type="entry name" value="Glyco_hydro_1"/>
    <property type="match status" value="2"/>
</dbReference>
<dbReference type="AlphaFoldDB" id="A0A1G2R2T9"/>
<dbReference type="Gene3D" id="3.20.20.80">
    <property type="entry name" value="Glycosidases"/>
    <property type="match status" value="2"/>
</dbReference>
<reference evidence="7 8" key="1">
    <citation type="journal article" date="2016" name="Nat. Commun.">
        <title>Thousands of microbial genomes shed light on interconnected biogeochemical processes in an aquifer system.</title>
        <authorList>
            <person name="Anantharaman K."/>
            <person name="Brown C.T."/>
            <person name="Hug L.A."/>
            <person name="Sharon I."/>
            <person name="Castelle C.J."/>
            <person name="Probst A.J."/>
            <person name="Thomas B.C."/>
            <person name="Singh A."/>
            <person name="Wilkins M.J."/>
            <person name="Karaoz U."/>
            <person name="Brodie E.L."/>
            <person name="Williams K.H."/>
            <person name="Hubbard S.S."/>
            <person name="Banfield J.F."/>
        </authorList>
    </citation>
    <scope>NUCLEOTIDE SEQUENCE [LARGE SCALE GENOMIC DNA]</scope>
</reference>
<comment type="similarity">
    <text evidence="1 5">Belongs to the glycosyl hydrolase 1 family.</text>
</comment>
<dbReference type="InterPro" id="IPR033132">
    <property type="entry name" value="GH_1_N_CS"/>
</dbReference>
<dbReference type="InterPro" id="IPR017853">
    <property type="entry name" value="GH"/>
</dbReference>
<gene>
    <name evidence="7" type="ORF">A3D59_01525</name>
</gene>
<dbReference type="PANTHER" id="PTHR10353:SF209">
    <property type="entry name" value="GALACTOLIPID GALACTOSYLTRANSFERASE SFR2, CHLOROPLASTIC"/>
    <property type="match status" value="1"/>
</dbReference>
<proteinExistence type="inferred from homology"/>